<dbReference type="PANTHER" id="PTHR39341">
    <property type="entry name" value="BSL7085 PROTEIN"/>
    <property type="match status" value="1"/>
</dbReference>
<name>A0ABW5AIH5_9BRAD</name>
<protein>
    <submittedName>
        <fullName evidence="2">DUF1858 domain-containing protein</fullName>
    </submittedName>
</protein>
<proteinExistence type="predicted"/>
<dbReference type="SUPFAM" id="SSF140683">
    <property type="entry name" value="SP0561-like"/>
    <property type="match status" value="1"/>
</dbReference>
<organism evidence="2 3">
    <name type="scientific">Rhodoplanes azumiensis</name>
    <dbReference type="NCBI Taxonomy" id="1897628"/>
    <lineage>
        <taxon>Bacteria</taxon>
        <taxon>Pseudomonadati</taxon>
        <taxon>Pseudomonadota</taxon>
        <taxon>Alphaproteobacteria</taxon>
        <taxon>Hyphomicrobiales</taxon>
        <taxon>Nitrobacteraceae</taxon>
        <taxon>Rhodoplanes</taxon>
    </lineage>
</organism>
<feature type="domain" description="DUF1858" evidence="1">
    <location>
        <begin position="3"/>
        <end position="55"/>
    </location>
</feature>
<comment type="caution">
    <text evidence="2">The sequence shown here is derived from an EMBL/GenBank/DDBJ whole genome shotgun (WGS) entry which is preliminary data.</text>
</comment>
<dbReference type="InterPro" id="IPR038062">
    <property type="entry name" value="ScdA-like_N_sf"/>
</dbReference>
<dbReference type="Gene3D" id="1.10.3910.10">
    <property type="entry name" value="SP0561-like"/>
    <property type="match status" value="1"/>
</dbReference>
<dbReference type="EMBL" id="JBHUIW010000005">
    <property type="protein sequence ID" value="MFD2181912.1"/>
    <property type="molecule type" value="Genomic_DNA"/>
</dbReference>
<keyword evidence="3" id="KW-1185">Reference proteome</keyword>
<evidence type="ECO:0000259" key="1">
    <source>
        <dbReference type="Pfam" id="PF08984"/>
    </source>
</evidence>
<dbReference type="InterPro" id="IPR015077">
    <property type="entry name" value="DUF1858"/>
</dbReference>
<sequence length="84" mass="8793">MTIRPNRLVADVLADAPATLRVLLDFHMRCVGCPIAGFHTLADAAREHGVDLDRLLAALHAAAAMPAIGMVPPTAAGARTIERG</sequence>
<accession>A0ABW5AIH5</accession>
<gene>
    <name evidence="2" type="ORF">ACFSOX_07095</name>
</gene>
<reference evidence="3" key="1">
    <citation type="journal article" date="2019" name="Int. J. Syst. Evol. Microbiol.">
        <title>The Global Catalogue of Microorganisms (GCM) 10K type strain sequencing project: providing services to taxonomists for standard genome sequencing and annotation.</title>
        <authorList>
            <consortium name="The Broad Institute Genomics Platform"/>
            <consortium name="The Broad Institute Genome Sequencing Center for Infectious Disease"/>
            <person name="Wu L."/>
            <person name="Ma J."/>
        </authorList>
    </citation>
    <scope>NUCLEOTIDE SEQUENCE [LARGE SCALE GENOMIC DNA]</scope>
    <source>
        <strain evidence="3">CGMCC 1.6774</strain>
    </source>
</reference>
<dbReference type="PANTHER" id="PTHR39341:SF1">
    <property type="entry name" value="DUF1858 DOMAIN-CONTAINING PROTEIN"/>
    <property type="match status" value="1"/>
</dbReference>
<evidence type="ECO:0000313" key="2">
    <source>
        <dbReference type="EMBL" id="MFD2181912.1"/>
    </source>
</evidence>
<dbReference type="Pfam" id="PF08984">
    <property type="entry name" value="DUF1858"/>
    <property type="match status" value="1"/>
</dbReference>
<dbReference type="RefSeq" id="WP_378477096.1">
    <property type="nucleotide sequence ID" value="NZ_JBHUIW010000005.1"/>
</dbReference>
<evidence type="ECO:0000313" key="3">
    <source>
        <dbReference type="Proteomes" id="UP001597314"/>
    </source>
</evidence>
<dbReference type="Proteomes" id="UP001597314">
    <property type="component" value="Unassembled WGS sequence"/>
</dbReference>
<dbReference type="NCBIfam" id="TIGR03980">
    <property type="entry name" value="prismane_assoc"/>
    <property type="match status" value="1"/>
</dbReference>
<dbReference type="InterPro" id="IPR023883">
    <property type="entry name" value="CHP03980_redox-disulphide"/>
</dbReference>